<dbReference type="RefSeq" id="WP_013605963.1">
    <property type="nucleotide sequence ID" value="NC_015152.1"/>
</dbReference>
<evidence type="ECO:0000313" key="7">
    <source>
        <dbReference type="Proteomes" id="UP000008466"/>
    </source>
</evidence>
<evidence type="ECO:0000256" key="1">
    <source>
        <dbReference type="ARBA" id="ARBA00022679"/>
    </source>
</evidence>
<keyword evidence="1" id="KW-0808">Transferase</keyword>
<dbReference type="CDD" id="cd00377">
    <property type="entry name" value="ICL_PEPM"/>
    <property type="match status" value="1"/>
</dbReference>
<dbReference type="InterPro" id="IPR004821">
    <property type="entry name" value="Cyt_trans-like"/>
</dbReference>
<dbReference type="EMBL" id="CP002541">
    <property type="protein sequence ID" value="ADY12110.1"/>
    <property type="molecule type" value="Genomic_DNA"/>
</dbReference>
<dbReference type="InterPro" id="IPR050385">
    <property type="entry name" value="Archaeal_FAD_synthase"/>
</dbReference>
<dbReference type="PANTHER" id="PTHR43793:SF1">
    <property type="entry name" value="FAD SYNTHASE"/>
    <property type="match status" value="1"/>
</dbReference>
<dbReference type="KEGG" id="sbu:SpiBuddy_0272"/>
<dbReference type="InterPro" id="IPR012698">
    <property type="entry name" value="PEnolPyrv_PMutase_core"/>
</dbReference>
<dbReference type="eggNOG" id="COG2513">
    <property type="taxonomic scope" value="Bacteria"/>
</dbReference>
<protein>
    <recommendedName>
        <fullName evidence="4">phosphoenolpyruvate mutase</fullName>
        <ecNumber evidence="4">5.4.2.9</ecNumber>
    </recommendedName>
</protein>
<name>F0RU24_SPHGB</name>
<dbReference type="eggNOG" id="COG0615">
    <property type="taxonomic scope" value="Bacteria"/>
</dbReference>
<dbReference type="OrthoDB" id="8629576at2"/>
<keyword evidence="2" id="KW-0548">Nucleotidyltransferase</keyword>
<keyword evidence="3" id="KW-0413">Isomerase</keyword>
<keyword evidence="6" id="KW-0670">Pyruvate</keyword>
<dbReference type="EC" id="5.4.2.9" evidence="4"/>
<dbReference type="NCBIfam" id="TIGR02320">
    <property type="entry name" value="PEP_mutase"/>
    <property type="match status" value="1"/>
</dbReference>
<dbReference type="AlphaFoldDB" id="F0RU24"/>
<evidence type="ECO:0000259" key="5">
    <source>
        <dbReference type="Pfam" id="PF01467"/>
    </source>
</evidence>
<reference evidence="7" key="1">
    <citation type="submission" date="2011-02" db="EMBL/GenBank/DDBJ databases">
        <title>Complete sequence of Spirochaeta sp. Buddy.</title>
        <authorList>
            <person name="Lucas S."/>
            <person name="Copeland A."/>
            <person name="Lapidus A."/>
            <person name="Cheng J.-F."/>
            <person name="Goodwin L."/>
            <person name="Pitluck S."/>
            <person name="Zeytun A."/>
            <person name="Detter J.C."/>
            <person name="Han C."/>
            <person name="Tapia R."/>
            <person name="Land M."/>
            <person name="Hauser L."/>
            <person name="Kyrpides N."/>
            <person name="Ivanova N."/>
            <person name="Mikhailova N."/>
            <person name="Pagani I."/>
            <person name="Ritalahti K.M."/>
            <person name="Loeffler F.E."/>
            <person name="Woyke T."/>
        </authorList>
    </citation>
    <scope>NUCLEOTIDE SEQUENCE [LARGE SCALE GENOMIC DNA]</scope>
    <source>
        <strain evidence="7">ATCC BAA-1886 / DSM 22777 / Buddy</strain>
    </source>
</reference>
<proteinExistence type="predicted"/>
<dbReference type="InterPro" id="IPR039556">
    <property type="entry name" value="ICL/PEPM"/>
</dbReference>
<accession>F0RU24</accession>
<evidence type="ECO:0000256" key="4">
    <source>
        <dbReference type="ARBA" id="ARBA00024063"/>
    </source>
</evidence>
<dbReference type="GO" id="GO:0050188">
    <property type="term" value="F:phosphoenolpyruvate mutase activity"/>
    <property type="evidence" value="ECO:0007669"/>
    <property type="project" value="UniProtKB-EC"/>
</dbReference>
<dbReference type="Pfam" id="PF13714">
    <property type="entry name" value="PEP_mutase"/>
    <property type="match status" value="1"/>
</dbReference>
<dbReference type="PANTHER" id="PTHR43793">
    <property type="entry name" value="FAD SYNTHASE"/>
    <property type="match status" value="1"/>
</dbReference>
<dbReference type="GO" id="GO:0016779">
    <property type="term" value="F:nucleotidyltransferase activity"/>
    <property type="evidence" value="ECO:0007669"/>
    <property type="project" value="UniProtKB-KW"/>
</dbReference>
<dbReference type="InterPro" id="IPR014729">
    <property type="entry name" value="Rossmann-like_a/b/a_fold"/>
</dbReference>
<dbReference type="SUPFAM" id="SSF52374">
    <property type="entry name" value="Nucleotidylyl transferase"/>
    <property type="match status" value="1"/>
</dbReference>
<dbReference type="Gene3D" id="3.20.20.60">
    <property type="entry name" value="Phosphoenolpyruvate-binding domains"/>
    <property type="match status" value="1"/>
</dbReference>
<dbReference type="Proteomes" id="UP000008466">
    <property type="component" value="Chromosome"/>
</dbReference>
<dbReference type="InterPro" id="IPR015813">
    <property type="entry name" value="Pyrv/PenolPyrv_kinase-like_dom"/>
</dbReference>
<dbReference type="Gene3D" id="3.40.50.620">
    <property type="entry name" value="HUPs"/>
    <property type="match status" value="1"/>
</dbReference>
<sequence>MATVYVGITGDIIHPGIINIITEGAKYGDLIVGLLTDSAIAPYKRLPYLSYEQRKVVVENIKGVARIIPQEEWSYVPNLLKYKPDYIIHGDDWVSGPLSKIRDEVYVVMEQIGGQVIEIPYTKGINSTGLAEQLKAIGTTPEVRLKTLRRLIVAKPIVRILEVHDGLSGLIAESVSVCKEGEYHSYDGMWSSSLTDSTSKGKPDIEAVDLTTRLQGITDILECTTKPIIYDGDTGGLTEHFVYTVRTLERNGISAIIIEDKIGLKKNSLFGTDVKHHLAPIEDFSMKISMGKQAQVTKDFMIIARLESLIAGGTVDEALERARSYVKAGADGIMIHSKDKSGEDVSEFCTRFRDDYTHVPLVLVPTTYNQFTEQEFQDWGANIVIYANHMLRAAYPAMVNAAKSILENGRSLEADSLCMPIKQILELIPGTK</sequence>
<dbReference type="SUPFAM" id="SSF51621">
    <property type="entry name" value="Phosphoenolpyruvate/pyruvate domain"/>
    <property type="match status" value="1"/>
</dbReference>
<keyword evidence="7" id="KW-1185">Reference proteome</keyword>
<gene>
    <name evidence="6" type="ordered locus">SpiBuddy_0272</name>
</gene>
<evidence type="ECO:0000256" key="3">
    <source>
        <dbReference type="ARBA" id="ARBA00023235"/>
    </source>
</evidence>
<feature type="domain" description="Cytidyltransferase-like" evidence="5">
    <location>
        <begin position="11"/>
        <end position="128"/>
    </location>
</feature>
<evidence type="ECO:0000313" key="6">
    <source>
        <dbReference type="EMBL" id="ADY12110.1"/>
    </source>
</evidence>
<dbReference type="HOGENOM" id="CLU_027389_0_1_12"/>
<dbReference type="Pfam" id="PF01467">
    <property type="entry name" value="CTP_transf_like"/>
    <property type="match status" value="1"/>
</dbReference>
<dbReference type="STRING" id="158189.SpiBuddy_0272"/>
<organism evidence="6 7">
    <name type="scientific">Sphaerochaeta globosa (strain ATCC BAA-1886 / DSM 22777 / Buddy)</name>
    <name type="common">Spirochaeta sp. (strain Buddy)</name>
    <dbReference type="NCBI Taxonomy" id="158189"/>
    <lineage>
        <taxon>Bacteria</taxon>
        <taxon>Pseudomonadati</taxon>
        <taxon>Spirochaetota</taxon>
        <taxon>Spirochaetia</taxon>
        <taxon>Spirochaetales</taxon>
        <taxon>Sphaerochaetaceae</taxon>
        <taxon>Sphaerochaeta</taxon>
    </lineage>
</organism>
<dbReference type="InterPro" id="IPR040442">
    <property type="entry name" value="Pyrv_kinase-like_dom_sf"/>
</dbReference>
<evidence type="ECO:0000256" key="2">
    <source>
        <dbReference type="ARBA" id="ARBA00022695"/>
    </source>
</evidence>